<dbReference type="Pfam" id="PF13556">
    <property type="entry name" value="HTH_30"/>
    <property type="match status" value="1"/>
</dbReference>
<dbReference type="InterPro" id="IPR051448">
    <property type="entry name" value="CdaR-like_regulators"/>
</dbReference>
<feature type="domain" description="Purine catabolism PurC-like" evidence="1">
    <location>
        <begin position="7"/>
        <end position="125"/>
    </location>
</feature>
<dbReference type="Proteomes" id="UP000552045">
    <property type="component" value="Unassembled WGS sequence"/>
</dbReference>
<dbReference type="InterPro" id="IPR012914">
    <property type="entry name" value="PucR_dom"/>
</dbReference>
<evidence type="ECO:0000259" key="2">
    <source>
        <dbReference type="Pfam" id="PF13556"/>
    </source>
</evidence>
<keyword evidence="4" id="KW-1185">Reference proteome</keyword>
<dbReference type="PANTHER" id="PTHR33744">
    <property type="entry name" value="CARBOHYDRATE DIACID REGULATOR"/>
    <property type="match status" value="1"/>
</dbReference>
<evidence type="ECO:0000313" key="3">
    <source>
        <dbReference type="EMBL" id="NYD54633.1"/>
    </source>
</evidence>
<gene>
    <name evidence="3" type="ORF">BKA02_001688</name>
</gene>
<accession>A0A7Y9EVF1</accession>
<dbReference type="Gene3D" id="1.10.10.2840">
    <property type="entry name" value="PucR C-terminal helix-turn-helix domain"/>
    <property type="match status" value="1"/>
</dbReference>
<evidence type="ECO:0000259" key="1">
    <source>
        <dbReference type="Pfam" id="PF07905"/>
    </source>
</evidence>
<reference evidence="3 4" key="1">
    <citation type="submission" date="2020-07" db="EMBL/GenBank/DDBJ databases">
        <title>Sequencing the genomes of 1000 actinobacteria strains.</title>
        <authorList>
            <person name="Klenk H.-P."/>
        </authorList>
    </citation>
    <scope>NUCLEOTIDE SEQUENCE [LARGE SCALE GENOMIC DNA]</scope>
    <source>
        <strain evidence="3 4">DSM 22185</strain>
    </source>
</reference>
<sequence length="506" mass="54624">MVPLRTVLAHPDLGLRLLTGDPLDLDVRWAHVSELDDPTPWLEGGELLLTTGLSASWDGDDALRYCQRLVERGVVALGVSVGSDLTHQTIPEALIAAAEKTGLRLILVPQRTPLQAVVRAVADAISAASAQPLRSLVDAQQRLMSEAASGSGLEGAAERLRAMSGLAVSVYDIRLRPVINTPDIILGDELSRRIRRQLLRDRQGAISIQEDAGRSMVVFPLVTEGRARGFAVSAKRVPFTAEERALLKVAAPVLGLLLDLRDMAGAPLRNARATLAAMLLAAKENSENLAAVFSAARVDAASTQVVCVRTQSVAQRRAFLAGLDDLAGDALVLNDQDQTTVILCDPRPDVFDRLSALIAELGLGDAGIGEAGPAERTPQSHTEAVRAQSAARTRGIPLATAPKQGHQLRRIFLADEDRLSEFSHGVLAPLEAHDQANPRHELLPTLRAYFDSIASIEASAVTMQIHRHTMRARLKRITELSGYDISDSSQYLELWLAVELRNQRVG</sequence>
<dbReference type="InterPro" id="IPR042070">
    <property type="entry name" value="PucR_C-HTH_sf"/>
</dbReference>
<name>A0A7Y9EVF1_9MICO</name>
<evidence type="ECO:0000313" key="4">
    <source>
        <dbReference type="Proteomes" id="UP000552045"/>
    </source>
</evidence>
<feature type="domain" description="PucR C-terminal helix-turn-helix" evidence="2">
    <location>
        <begin position="442"/>
        <end position="499"/>
    </location>
</feature>
<comment type="caution">
    <text evidence="3">The sequence shown here is derived from an EMBL/GenBank/DDBJ whole genome shotgun (WGS) entry which is preliminary data.</text>
</comment>
<dbReference type="Pfam" id="PF07905">
    <property type="entry name" value="PucR"/>
    <property type="match status" value="1"/>
</dbReference>
<dbReference type="EMBL" id="JACCBH010000001">
    <property type="protein sequence ID" value="NYD54633.1"/>
    <property type="molecule type" value="Genomic_DNA"/>
</dbReference>
<dbReference type="PANTHER" id="PTHR33744:SF1">
    <property type="entry name" value="DNA-BINDING TRANSCRIPTIONAL ACTIVATOR ADER"/>
    <property type="match status" value="1"/>
</dbReference>
<protein>
    <submittedName>
        <fullName evidence="3">Purine catabolism regulator</fullName>
    </submittedName>
</protein>
<organism evidence="3 4">
    <name type="scientific">Microbacterium pseudoresistens</name>
    <dbReference type="NCBI Taxonomy" id="640634"/>
    <lineage>
        <taxon>Bacteria</taxon>
        <taxon>Bacillati</taxon>
        <taxon>Actinomycetota</taxon>
        <taxon>Actinomycetes</taxon>
        <taxon>Micrococcales</taxon>
        <taxon>Microbacteriaceae</taxon>
        <taxon>Microbacterium</taxon>
    </lineage>
</organism>
<proteinExistence type="predicted"/>
<dbReference type="InterPro" id="IPR025736">
    <property type="entry name" value="PucR_C-HTH_dom"/>
</dbReference>
<dbReference type="RefSeq" id="WP_179433098.1">
    <property type="nucleotide sequence ID" value="NZ_BAABLC010000001.1"/>
</dbReference>
<dbReference type="AlphaFoldDB" id="A0A7Y9EVF1"/>